<accession>A0ABR4E502</accession>
<gene>
    <name evidence="1" type="ORF">FJTKL_15423</name>
</gene>
<dbReference type="Proteomes" id="UP001600888">
    <property type="component" value="Unassembled WGS sequence"/>
</dbReference>
<reference evidence="1 2" key="1">
    <citation type="submission" date="2024-03" db="EMBL/GenBank/DDBJ databases">
        <title>A high-quality draft genome sequence of Diaporthe vaccinii, a causative agent of upright dieback and viscid rot disease in cranberry plants.</title>
        <authorList>
            <person name="Sarrasin M."/>
            <person name="Lang B.F."/>
            <person name="Burger G."/>
        </authorList>
    </citation>
    <scope>NUCLEOTIDE SEQUENCE [LARGE SCALE GENOMIC DNA]</scope>
    <source>
        <strain evidence="1 2">IS7</strain>
    </source>
</reference>
<proteinExistence type="predicted"/>
<comment type="caution">
    <text evidence="1">The sequence shown here is derived from an EMBL/GenBank/DDBJ whole genome shotgun (WGS) entry which is preliminary data.</text>
</comment>
<keyword evidence="2" id="KW-1185">Reference proteome</keyword>
<dbReference type="EMBL" id="JBAWTH010000099">
    <property type="protein sequence ID" value="KAL2277506.1"/>
    <property type="molecule type" value="Genomic_DNA"/>
</dbReference>
<evidence type="ECO:0008006" key="3">
    <source>
        <dbReference type="Google" id="ProtNLM"/>
    </source>
</evidence>
<protein>
    <recommendedName>
        <fullName evidence="3">Secreted protein</fullName>
    </recommendedName>
</protein>
<evidence type="ECO:0000313" key="1">
    <source>
        <dbReference type="EMBL" id="KAL2277506.1"/>
    </source>
</evidence>
<sequence>MFRSFPLFRDVFAVWVSTASASLQLLLTQTDFFTIIYCSSKIHPPLRSYPICTSTPQKPKCSSKEPPNVYSPPFAHISRAD</sequence>
<organism evidence="1 2">
    <name type="scientific">Diaporthe vaccinii</name>
    <dbReference type="NCBI Taxonomy" id="105482"/>
    <lineage>
        <taxon>Eukaryota</taxon>
        <taxon>Fungi</taxon>
        <taxon>Dikarya</taxon>
        <taxon>Ascomycota</taxon>
        <taxon>Pezizomycotina</taxon>
        <taxon>Sordariomycetes</taxon>
        <taxon>Sordariomycetidae</taxon>
        <taxon>Diaporthales</taxon>
        <taxon>Diaporthaceae</taxon>
        <taxon>Diaporthe</taxon>
        <taxon>Diaporthe eres species complex</taxon>
    </lineage>
</organism>
<evidence type="ECO:0000313" key="2">
    <source>
        <dbReference type="Proteomes" id="UP001600888"/>
    </source>
</evidence>
<name>A0ABR4E502_9PEZI</name>